<dbReference type="PANTHER" id="PTHR43058:SF1">
    <property type="entry name" value="DUF427 DOMAIN-CONTAINING PROTEIN"/>
    <property type="match status" value="1"/>
</dbReference>
<name>A0A6C7E630_ILUCY</name>
<dbReference type="Pfam" id="PF04248">
    <property type="entry name" value="NTP_transf_9"/>
    <property type="match status" value="1"/>
</dbReference>
<accession>A0A6C7E630</accession>
<evidence type="ECO:0000256" key="1">
    <source>
        <dbReference type="SAM" id="MobiDB-lite"/>
    </source>
</evidence>
<feature type="region of interest" description="Disordered" evidence="1">
    <location>
        <begin position="1"/>
        <end position="32"/>
    </location>
</feature>
<dbReference type="InterPro" id="IPR038694">
    <property type="entry name" value="DUF427_sf"/>
</dbReference>
<evidence type="ECO:0000259" key="2">
    <source>
        <dbReference type="Pfam" id="PF04248"/>
    </source>
</evidence>
<dbReference type="Gene3D" id="2.170.150.40">
    <property type="entry name" value="Domain of unknown function (DUF427)"/>
    <property type="match status" value="1"/>
</dbReference>
<evidence type="ECO:0000313" key="4">
    <source>
        <dbReference type="Proteomes" id="UP000011863"/>
    </source>
</evidence>
<dbReference type="InterPro" id="IPR007361">
    <property type="entry name" value="DUF427"/>
</dbReference>
<evidence type="ECO:0000313" key="3">
    <source>
        <dbReference type="EMBL" id="BAN00665.1"/>
    </source>
</evidence>
<keyword evidence="4" id="KW-1185">Reference proteome</keyword>
<feature type="domain" description="DUF427" evidence="2">
    <location>
        <begin position="51"/>
        <end position="142"/>
    </location>
</feature>
<gene>
    <name evidence="3" type="ORF">YM304_03510</name>
</gene>
<organism evidence="3 4">
    <name type="scientific">Ilumatobacter coccineus (strain NBRC 103263 / KCTC 29153 / YM16-304)</name>
    <dbReference type="NCBI Taxonomy" id="1313172"/>
    <lineage>
        <taxon>Bacteria</taxon>
        <taxon>Bacillati</taxon>
        <taxon>Actinomycetota</taxon>
        <taxon>Acidimicrobiia</taxon>
        <taxon>Acidimicrobiales</taxon>
        <taxon>Ilumatobacteraceae</taxon>
        <taxon>Ilumatobacter</taxon>
    </lineage>
</organism>
<protein>
    <recommendedName>
        <fullName evidence="2">DUF427 domain-containing protein</fullName>
    </recommendedName>
</protein>
<dbReference type="PANTHER" id="PTHR43058">
    <property type="entry name" value="SLR0655 PROTEIN"/>
    <property type="match status" value="1"/>
</dbReference>
<sequence length="184" mass="20307">MTSTVSDVERRGEKELEQAGGRGALAPNGKPVESVWDFPRPPSVERVDWRIRVAHGGAMIVDAPYAMRVLETSQAPAYYVAPEFVTMSHLEPVGRQSACEWKGVATYADVVAGRFTAKESAWTYRDPTPAFAAIRGHWAFYAQALDECWVDDERVEPNDGNFYGGWITGNVTGPFKGAAGTMFW</sequence>
<dbReference type="Proteomes" id="UP000011863">
    <property type="component" value="Chromosome"/>
</dbReference>
<dbReference type="EMBL" id="AP012057">
    <property type="protein sequence ID" value="BAN00665.1"/>
    <property type="molecule type" value="Genomic_DNA"/>
</dbReference>
<proteinExistence type="predicted"/>
<reference evidence="3 4" key="1">
    <citation type="journal article" date="2013" name="Int. J. Syst. Evol. Microbiol.">
        <title>Ilumatobacter nonamiense sp. nov. and Ilumatobacter coccineum sp. nov., isolated from seashore sand.</title>
        <authorList>
            <person name="Matsumoto A."/>
            <person name="Kasai H."/>
            <person name="Matsuo Y."/>
            <person name="Shizuri Y."/>
            <person name="Ichikawa N."/>
            <person name="Fujita N."/>
            <person name="Omura S."/>
            <person name="Takahashi Y."/>
        </authorList>
    </citation>
    <scope>NUCLEOTIDE SEQUENCE [LARGE SCALE GENOMIC DNA]</scope>
    <source>
        <strain evidence="4">NBRC 103263 / KCTC 29153 / YM16-304</strain>
    </source>
</reference>
<feature type="compositionally biased region" description="Basic and acidic residues" evidence="1">
    <location>
        <begin position="7"/>
        <end position="17"/>
    </location>
</feature>
<dbReference type="AlphaFoldDB" id="A0A6C7E630"/>
<dbReference type="KEGG" id="aym:YM304_03510"/>